<dbReference type="EMBL" id="JACSQO010000001">
    <property type="protein sequence ID" value="MBD7943104.1"/>
    <property type="molecule type" value="Genomic_DNA"/>
</dbReference>
<sequence>MSENKTFKQPFQIAITEHNYPVLIEPCLFIPTEEAYEVPIPQLIQEMRVTEPDLALKWNLQIRKIIQTLFIEDYSIIAVRKTNEPVNYYQFIKKS</sequence>
<reference evidence="1 2" key="1">
    <citation type="submission" date="2020-08" db="EMBL/GenBank/DDBJ databases">
        <title>A Genomic Blueprint of the Chicken Gut Microbiome.</title>
        <authorList>
            <person name="Gilroy R."/>
            <person name="Ravi A."/>
            <person name="Getino M."/>
            <person name="Pursley I."/>
            <person name="Horton D.L."/>
            <person name="Alikhan N.-F."/>
            <person name="Baker D."/>
            <person name="Gharbi K."/>
            <person name="Hall N."/>
            <person name="Watson M."/>
            <person name="Adriaenssens E.M."/>
            <person name="Foster-Nyarko E."/>
            <person name="Jarju S."/>
            <person name="Secka A."/>
            <person name="Antonio M."/>
            <person name="Oren A."/>
            <person name="Chaudhuri R."/>
            <person name="La Ragione R.M."/>
            <person name="Hildebrand F."/>
            <person name="Pallen M.J."/>
        </authorList>
    </citation>
    <scope>NUCLEOTIDE SEQUENCE [LARGE SCALE GENOMIC DNA]</scope>
    <source>
        <strain evidence="1 2">Sa2BUA9</strain>
    </source>
</reference>
<gene>
    <name evidence="1" type="ORF">H9650_03155</name>
</gene>
<name>A0ABR8R5N5_9BACI</name>
<accession>A0ABR8R5N5</accession>
<dbReference type="RefSeq" id="WP_151110988.1">
    <property type="nucleotide sequence ID" value="NZ_JACSQO010000001.1"/>
</dbReference>
<proteinExistence type="predicted"/>
<protein>
    <submittedName>
        <fullName evidence="1">Uncharacterized protein</fullName>
    </submittedName>
</protein>
<evidence type="ECO:0000313" key="2">
    <source>
        <dbReference type="Proteomes" id="UP000640786"/>
    </source>
</evidence>
<dbReference type="Proteomes" id="UP000640786">
    <property type="component" value="Unassembled WGS sequence"/>
</dbReference>
<organism evidence="1 2">
    <name type="scientific">Psychrobacillus faecigallinarum</name>
    <dbReference type="NCBI Taxonomy" id="2762235"/>
    <lineage>
        <taxon>Bacteria</taxon>
        <taxon>Bacillati</taxon>
        <taxon>Bacillota</taxon>
        <taxon>Bacilli</taxon>
        <taxon>Bacillales</taxon>
        <taxon>Bacillaceae</taxon>
        <taxon>Psychrobacillus</taxon>
    </lineage>
</organism>
<keyword evidence="2" id="KW-1185">Reference proteome</keyword>
<evidence type="ECO:0000313" key="1">
    <source>
        <dbReference type="EMBL" id="MBD7943104.1"/>
    </source>
</evidence>
<comment type="caution">
    <text evidence="1">The sequence shown here is derived from an EMBL/GenBank/DDBJ whole genome shotgun (WGS) entry which is preliminary data.</text>
</comment>